<evidence type="ECO:0000313" key="2">
    <source>
        <dbReference type="EMBL" id="KUJ23502.1"/>
    </source>
</evidence>
<name>A0A194XUW7_MOLSC</name>
<evidence type="ECO:0000313" key="3">
    <source>
        <dbReference type="Proteomes" id="UP000070700"/>
    </source>
</evidence>
<dbReference type="RefSeq" id="XP_018077857.1">
    <property type="nucleotide sequence ID" value="XM_018205644.1"/>
</dbReference>
<dbReference type="KEGG" id="psco:LY89DRAFT_184048"/>
<gene>
    <name evidence="2" type="ORF">LY89DRAFT_184048</name>
</gene>
<dbReference type="AlphaFoldDB" id="A0A194XUW7"/>
<organism evidence="2 3">
    <name type="scientific">Mollisia scopiformis</name>
    <name type="common">Conifer needle endophyte fungus</name>
    <name type="synonym">Phialocephala scopiformis</name>
    <dbReference type="NCBI Taxonomy" id="149040"/>
    <lineage>
        <taxon>Eukaryota</taxon>
        <taxon>Fungi</taxon>
        <taxon>Dikarya</taxon>
        <taxon>Ascomycota</taxon>
        <taxon>Pezizomycotina</taxon>
        <taxon>Leotiomycetes</taxon>
        <taxon>Helotiales</taxon>
        <taxon>Mollisiaceae</taxon>
        <taxon>Mollisia</taxon>
    </lineage>
</organism>
<keyword evidence="3" id="KW-1185">Reference proteome</keyword>
<dbReference type="InParanoid" id="A0A194XUW7"/>
<dbReference type="Proteomes" id="UP000070700">
    <property type="component" value="Unassembled WGS sequence"/>
</dbReference>
<sequence length="185" mass="20468">MGIVIVLGLEKNGDRGTSRGERVVQVVVVVVVVVCLLRWPARLSRIQDHPQRWHTSLLGNLDFWDSGAVHGPTISQGFASDWRPYELVNRSPSLLVHCCGLQWSGVEWASISASALRNHPALSSSSSASRRPGPCTSFRWMDGRESRTMSPSEDEGSGRGHRSLLVLAVLYCTVRVRWLVLVLRG</sequence>
<evidence type="ECO:0000256" key="1">
    <source>
        <dbReference type="SAM" id="MobiDB-lite"/>
    </source>
</evidence>
<proteinExistence type="predicted"/>
<dbReference type="EMBL" id="KQ947405">
    <property type="protein sequence ID" value="KUJ23502.1"/>
    <property type="molecule type" value="Genomic_DNA"/>
</dbReference>
<reference evidence="2 3" key="1">
    <citation type="submission" date="2015-10" db="EMBL/GenBank/DDBJ databases">
        <title>Full genome of DAOMC 229536 Phialocephala scopiformis, a fungal endophyte of spruce producing the potent anti-insectan compound rugulosin.</title>
        <authorList>
            <consortium name="DOE Joint Genome Institute"/>
            <person name="Walker A.K."/>
            <person name="Frasz S.L."/>
            <person name="Seifert K.A."/>
            <person name="Miller J.D."/>
            <person name="Mondo S.J."/>
            <person name="Labutti K."/>
            <person name="Lipzen A."/>
            <person name="Dockter R."/>
            <person name="Kennedy M."/>
            <person name="Grigoriev I.V."/>
            <person name="Spatafora J.W."/>
        </authorList>
    </citation>
    <scope>NUCLEOTIDE SEQUENCE [LARGE SCALE GENOMIC DNA]</scope>
    <source>
        <strain evidence="2 3">CBS 120377</strain>
    </source>
</reference>
<feature type="region of interest" description="Disordered" evidence="1">
    <location>
        <begin position="121"/>
        <end position="159"/>
    </location>
</feature>
<dbReference type="GeneID" id="28815370"/>
<protein>
    <submittedName>
        <fullName evidence="2">Uncharacterized protein</fullName>
    </submittedName>
</protein>
<accession>A0A194XUW7</accession>